<organism evidence="2 3">
    <name type="scientific">Cristinia sonorae</name>
    <dbReference type="NCBI Taxonomy" id="1940300"/>
    <lineage>
        <taxon>Eukaryota</taxon>
        <taxon>Fungi</taxon>
        <taxon>Dikarya</taxon>
        <taxon>Basidiomycota</taxon>
        <taxon>Agaricomycotina</taxon>
        <taxon>Agaricomycetes</taxon>
        <taxon>Agaricomycetidae</taxon>
        <taxon>Agaricales</taxon>
        <taxon>Pleurotineae</taxon>
        <taxon>Stephanosporaceae</taxon>
        <taxon>Cristinia</taxon>
    </lineage>
</organism>
<protein>
    <submittedName>
        <fullName evidence="2">Uncharacterized protein</fullName>
    </submittedName>
</protein>
<feature type="region of interest" description="Disordered" evidence="1">
    <location>
        <begin position="1"/>
        <end position="71"/>
    </location>
</feature>
<dbReference type="AlphaFoldDB" id="A0A8K0UN26"/>
<proteinExistence type="predicted"/>
<gene>
    <name evidence="2" type="ORF">BXZ70DRAFT_871178</name>
</gene>
<feature type="non-terminal residue" evidence="2">
    <location>
        <position position="219"/>
    </location>
</feature>
<evidence type="ECO:0000256" key="1">
    <source>
        <dbReference type="SAM" id="MobiDB-lite"/>
    </source>
</evidence>
<name>A0A8K0UN26_9AGAR</name>
<comment type="caution">
    <text evidence="2">The sequence shown here is derived from an EMBL/GenBank/DDBJ whole genome shotgun (WGS) entry which is preliminary data.</text>
</comment>
<keyword evidence="3" id="KW-1185">Reference proteome</keyword>
<dbReference type="EMBL" id="JAEVFJ010000016">
    <property type="protein sequence ID" value="KAH8100397.1"/>
    <property type="molecule type" value="Genomic_DNA"/>
</dbReference>
<evidence type="ECO:0000313" key="3">
    <source>
        <dbReference type="Proteomes" id="UP000813824"/>
    </source>
</evidence>
<sequence length="219" mass="24259">DFDMDDVFEAPSSPHSPHSDLPELADDELYPSFPPGTISPSLLSPAPETPNEGLGLFIQADPPLRRSPSPEDDALQFLDVQFDPTISNLDVDEFLALRGLRRRALDAERDARMRETVFTERVATAATALLPSSLAEAGVSDDLAEKRLRKHELYVAMDLRNEARKDRKREKQLSKEIGTLLDIKMNGSFGGEPAGGSVRQLVASMMMRRQEASRSLANR</sequence>
<dbReference type="Proteomes" id="UP000813824">
    <property type="component" value="Unassembled WGS sequence"/>
</dbReference>
<evidence type="ECO:0000313" key="2">
    <source>
        <dbReference type="EMBL" id="KAH8100397.1"/>
    </source>
</evidence>
<dbReference type="OrthoDB" id="3256408at2759"/>
<accession>A0A8K0UN26</accession>
<reference evidence="2" key="1">
    <citation type="journal article" date="2021" name="New Phytol.">
        <title>Evolutionary innovations through gain and loss of genes in the ectomycorrhizal Boletales.</title>
        <authorList>
            <person name="Wu G."/>
            <person name="Miyauchi S."/>
            <person name="Morin E."/>
            <person name="Kuo A."/>
            <person name="Drula E."/>
            <person name="Varga T."/>
            <person name="Kohler A."/>
            <person name="Feng B."/>
            <person name="Cao Y."/>
            <person name="Lipzen A."/>
            <person name="Daum C."/>
            <person name="Hundley H."/>
            <person name="Pangilinan J."/>
            <person name="Johnson J."/>
            <person name="Barry K."/>
            <person name="LaButti K."/>
            <person name="Ng V."/>
            <person name="Ahrendt S."/>
            <person name="Min B."/>
            <person name="Choi I.G."/>
            <person name="Park H."/>
            <person name="Plett J.M."/>
            <person name="Magnuson J."/>
            <person name="Spatafora J.W."/>
            <person name="Nagy L.G."/>
            <person name="Henrissat B."/>
            <person name="Grigoriev I.V."/>
            <person name="Yang Z.L."/>
            <person name="Xu J."/>
            <person name="Martin F.M."/>
        </authorList>
    </citation>
    <scope>NUCLEOTIDE SEQUENCE</scope>
    <source>
        <strain evidence="2">KKN 215</strain>
    </source>
</reference>
<feature type="non-terminal residue" evidence="2">
    <location>
        <position position="1"/>
    </location>
</feature>